<evidence type="ECO:0000313" key="1">
    <source>
        <dbReference type="EMBL" id="KAI5079390.1"/>
    </source>
</evidence>
<sequence>MTWATVKEKLYVVNLLSKRRHVPGVGSSVELDVSGFEGILYSILTMRRALSIETTSLEYQFSWEHKSEAIVDCLQHSEWT</sequence>
<name>A0A9D4ZNL9_ADICA</name>
<dbReference type="AlphaFoldDB" id="A0A9D4ZNL9"/>
<gene>
    <name evidence="1" type="ORF">GOP47_0004869</name>
</gene>
<evidence type="ECO:0000313" key="2">
    <source>
        <dbReference type="Proteomes" id="UP000886520"/>
    </source>
</evidence>
<dbReference type="Proteomes" id="UP000886520">
    <property type="component" value="Chromosome 5"/>
</dbReference>
<proteinExistence type="predicted"/>
<dbReference type="EMBL" id="JABFUD020000005">
    <property type="protein sequence ID" value="KAI5079390.1"/>
    <property type="molecule type" value="Genomic_DNA"/>
</dbReference>
<organism evidence="1 2">
    <name type="scientific">Adiantum capillus-veneris</name>
    <name type="common">Maidenhair fern</name>
    <dbReference type="NCBI Taxonomy" id="13818"/>
    <lineage>
        <taxon>Eukaryota</taxon>
        <taxon>Viridiplantae</taxon>
        <taxon>Streptophyta</taxon>
        <taxon>Embryophyta</taxon>
        <taxon>Tracheophyta</taxon>
        <taxon>Polypodiopsida</taxon>
        <taxon>Polypodiidae</taxon>
        <taxon>Polypodiales</taxon>
        <taxon>Pteridineae</taxon>
        <taxon>Pteridaceae</taxon>
        <taxon>Vittarioideae</taxon>
        <taxon>Adiantum</taxon>
    </lineage>
</organism>
<accession>A0A9D4ZNL9</accession>
<keyword evidence="2" id="KW-1185">Reference proteome</keyword>
<comment type="caution">
    <text evidence="1">The sequence shown here is derived from an EMBL/GenBank/DDBJ whole genome shotgun (WGS) entry which is preliminary data.</text>
</comment>
<reference evidence="1 2" key="1">
    <citation type="submission" date="2021-01" db="EMBL/GenBank/DDBJ databases">
        <title>Adiantum capillus-veneris genome.</title>
        <authorList>
            <person name="Fang Y."/>
            <person name="Liao Q."/>
        </authorList>
    </citation>
    <scope>NUCLEOTIDE SEQUENCE [LARGE SCALE GENOMIC DNA]</scope>
    <source>
        <strain evidence="1">H3</strain>
        <tissue evidence="1">Leaf</tissue>
    </source>
</reference>
<protein>
    <submittedName>
        <fullName evidence="1">Uncharacterized protein</fullName>
    </submittedName>
</protein>